<feature type="transmembrane region" description="Helical" evidence="2">
    <location>
        <begin position="128"/>
        <end position="150"/>
    </location>
</feature>
<comment type="caution">
    <text evidence="3">The sequence shown here is derived from an EMBL/GenBank/DDBJ whole genome shotgun (WGS) entry which is preliminary data.</text>
</comment>
<feature type="transmembrane region" description="Helical" evidence="2">
    <location>
        <begin position="73"/>
        <end position="90"/>
    </location>
</feature>
<keyword evidence="2" id="KW-0812">Transmembrane</keyword>
<dbReference type="Proteomes" id="UP000027821">
    <property type="component" value="Unassembled WGS sequence"/>
</dbReference>
<name>A0A074KVI4_9BACT</name>
<protein>
    <recommendedName>
        <fullName evidence="5">DUF4407 domain-containing protein</fullName>
    </recommendedName>
</protein>
<dbReference type="RefSeq" id="WP_035077953.1">
    <property type="nucleotide sequence ID" value="NZ_JMIH01000026.1"/>
</dbReference>
<keyword evidence="4" id="KW-1185">Reference proteome</keyword>
<dbReference type="AlphaFoldDB" id="A0A074KVI4"/>
<keyword evidence="1" id="KW-0175">Coiled coil</keyword>
<dbReference type="EMBL" id="JMIH01000026">
    <property type="protein sequence ID" value="KEO72250.1"/>
    <property type="molecule type" value="Genomic_DNA"/>
</dbReference>
<dbReference type="STRING" id="1048983.EL17_18800"/>
<dbReference type="InterPro" id="IPR025519">
    <property type="entry name" value="DUF4407"/>
</dbReference>
<sequence>MKALGEKYQHNNMRKPSGLQNFFILCSGADKEIIIDCPTEWNKFAGIGATIFLTACLALLSGAYAMHFVFENAIVSILFGVFWAIVIFNLDRYIVLSLRKEKIPTQTDIKRETNPNKKNELISERSRLFWNQVYMASPRFIIALIIALTVSKPIELRLFQNRIDKELENTVKTEDSNFDIEETKRIEDLNNQLSGINKQEEEDKSAIFSNNPIYQDAKIKIPKLENDIKTKEQTITANTKIIDANRYKETRYKTKVDQITNETEKIPYTVWLPNATAVAKSNENKALVAEIQKLNTELSEQKGKQSTAEIQLSQSAISVSTKYESAKNNITQQIENLNKTYLQRKSDWVNANKRSSDLPARLEALGSISSFGNSIWWASLVITLLFIVLETAPVVIKLLTKRGPYDEKLDAIEYQIYIDESKKVDMLNREINEYMRLANDAAKLNGSIRLDAEKDKLEVELRNNKELLNKLADYQRDLANIYADAWYQEEKAKALIQAKGMYNQANPIPTNTVIDQPKIEESFWKQNGSPDKIEYFFRNGSLTDNELLYFENDQMNKGKWNYNSLKDEVEIDLLGNKVNYSISELTKDKLKLTDKLNNCILEFEKV</sequence>
<dbReference type="Pfam" id="PF14362">
    <property type="entry name" value="DUF4407"/>
    <property type="match status" value="1"/>
</dbReference>
<evidence type="ECO:0008006" key="5">
    <source>
        <dbReference type="Google" id="ProtNLM"/>
    </source>
</evidence>
<evidence type="ECO:0000313" key="3">
    <source>
        <dbReference type="EMBL" id="KEO72250.1"/>
    </source>
</evidence>
<evidence type="ECO:0000256" key="2">
    <source>
        <dbReference type="SAM" id="Phobius"/>
    </source>
</evidence>
<keyword evidence="2" id="KW-1133">Transmembrane helix</keyword>
<keyword evidence="2" id="KW-0472">Membrane</keyword>
<feature type="coiled-coil region" evidence="1">
    <location>
        <begin position="424"/>
        <end position="484"/>
    </location>
</feature>
<feature type="transmembrane region" description="Helical" evidence="2">
    <location>
        <begin position="44"/>
        <end position="67"/>
    </location>
</feature>
<proteinExistence type="predicted"/>
<evidence type="ECO:0000256" key="1">
    <source>
        <dbReference type="SAM" id="Coils"/>
    </source>
</evidence>
<feature type="transmembrane region" description="Helical" evidence="2">
    <location>
        <begin position="375"/>
        <end position="399"/>
    </location>
</feature>
<reference evidence="3 4" key="1">
    <citation type="submission" date="2014-04" db="EMBL/GenBank/DDBJ databases">
        <title>Characterization and application of a salt tolerant electro-active bacterium.</title>
        <authorList>
            <person name="Yang L."/>
            <person name="Wei S."/>
            <person name="Tay Q.X.M."/>
        </authorList>
    </citation>
    <scope>NUCLEOTIDE SEQUENCE [LARGE SCALE GENOMIC DNA]</scope>
    <source>
        <strain evidence="3 4">LY1</strain>
    </source>
</reference>
<organism evidence="3 4">
    <name type="scientific">Anditalea andensis</name>
    <dbReference type="NCBI Taxonomy" id="1048983"/>
    <lineage>
        <taxon>Bacteria</taxon>
        <taxon>Pseudomonadati</taxon>
        <taxon>Bacteroidota</taxon>
        <taxon>Cytophagia</taxon>
        <taxon>Cytophagales</taxon>
        <taxon>Cytophagaceae</taxon>
        <taxon>Anditalea</taxon>
    </lineage>
</organism>
<gene>
    <name evidence="3" type="ORF">EL17_18800</name>
</gene>
<dbReference type="OrthoDB" id="594406at2"/>
<feature type="coiled-coil region" evidence="1">
    <location>
        <begin position="277"/>
        <end position="340"/>
    </location>
</feature>
<dbReference type="eggNOG" id="COG3206">
    <property type="taxonomic scope" value="Bacteria"/>
</dbReference>
<evidence type="ECO:0000313" key="4">
    <source>
        <dbReference type="Proteomes" id="UP000027821"/>
    </source>
</evidence>
<accession>A0A074KVI4</accession>